<protein>
    <submittedName>
        <fullName evidence="2">YscQ/HrcQ family type III secretion apparatus protein</fullName>
    </submittedName>
</protein>
<proteinExistence type="predicted"/>
<dbReference type="RefSeq" id="WP_169402173.1">
    <property type="nucleotide sequence ID" value="NZ_JAADJU010000003.1"/>
</dbReference>
<dbReference type="InterPro" id="IPR001543">
    <property type="entry name" value="FliN-like_C"/>
</dbReference>
<dbReference type="SUPFAM" id="SSF101801">
    <property type="entry name" value="Surface presentation of antigens (SPOA)"/>
    <property type="match status" value="1"/>
</dbReference>
<dbReference type="GO" id="GO:0030254">
    <property type="term" value="P:protein secretion by the type III secretion system"/>
    <property type="evidence" value="ECO:0007669"/>
    <property type="project" value="InterPro"/>
</dbReference>
<dbReference type="NCBIfam" id="TIGR02551">
    <property type="entry name" value="SpaO_YscQ"/>
    <property type="match status" value="1"/>
</dbReference>
<sequence>MYIPQLSKEGGQLVARVGCGVHWFNEQSECSLAYCHPPVADGLILHARLDDRPLRFWLDESQWCQWVAPMLVVPSWQTTPDELRELLAIWTLAEAGACRGEESRLPWPVAERLEAGAMAAGMRWKLSIRQGERRLDLYLLSAAESWLGQLADEAYPVAPENASAAIALDVSLLAGWSKIAASTLEILGPGDALLLQHSWQVADGQFGLFIGHPLATLKQFGEDDSFIIEEIMDNFDDWMDVTPSPSLITTHNNTLLNATIALTVEVAQLETSLQDLSQLEVGSLLNGKATHDGLVTLKIGGRPIAKGTLLEIDSQLAVKIDHLC</sequence>
<gene>
    <name evidence="2" type="ORF">GW590_06250</name>
</gene>
<feature type="domain" description="Flagellar motor switch protein FliN-like C-terminal" evidence="1">
    <location>
        <begin position="255"/>
        <end position="322"/>
    </location>
</feature>
<dbReference type="EMBL" id="JAADJU010000003">
    <property type="protein sequence ID" value="NMP26468.1"/>
    <property type="molecule type" value="Genomic_DNA"/>
</dbReference>
<comment type="caution">
    <text evidence="2">The sequence shown here is derived from an EMBL/GenBank/DDBJ whole genome shotgun (WGS) entry which is preliminary data.</text>
</comment>
<evidence type="ECO:0000313" key="2">
    <source>
        <dbReference type="EMBL" id="NMP26468.1"/>
    </source>
</evidence>
<name>A0A848MDW6_9GAMM</name>
<dbReference type="AlphaFoldDB" id="A0A848MDW6"/>
<accession>A0A848MDW6</accession>
<keyword evidence="3" id="KW-1185">Reference proteome</keyword>
<dbReference type="Pfam" id="PF06622">
    <property type="entry name" value="SepQ"/>
    <property type="match status" value="1"/>
</dbReference>
<evidence type="ECO:0000313" key="3">
    <source>
        <dbReference type="Proteomes" id="UP000585363"/>
    </source>
</evidence>
<dbReference type="Proteomes" id="UP000585363">
    <property type="component" value="Unassembled WGS sequence"/>
</dbReference>
<dbReference type="Pfam" id="PF01052">
    <property type="entry name" value="FliMN_C"/>
    <property type="match status" value="1"/>
</dbReference>
<reference evidence="2 3" key="2">
    <citation type="submission" date="2020-06" db="EMBL/GenBank/DDBJ databases">
        <title>Polyphasic characterization of a Rahnella strain isolated from tree sap.</title>
        <authorList>
            <person name="Kim I.S."/>
        </authorList>
    </citation>
    <scope>NUCLEOTIDE SEQUENCE [LARGE SCALE GENOMIC DNA]</scope>
    <source>
        <strain evidence="2 3">SAP-1</strain>
    </source>
</reference>
<dbReference type="Gene3D" id="2.30.330.10">
    <property type="entry name" value="SpoA-like"/>
    <property type="match status" value="1"/>
</dbReference>
<evidence type="ECO:0000259" key="1">
    <source>
        <dbReference type="Pfam" id="PF01052"/>
    </source>
</evidence>
<dbReference type="InterPro" id="IPR036429">
    <property type="entry name" value="SpoA-like_sf"/>
</dbReference>
<dbReference type="InterPro" id="IPR009532">
    <property type="entry name" value="SepQ"/>
</dbReference>
<organism evidence="2 3">
    <name type="scientific">Rouxiella aceris</name>
    <dbReference type="NCBI Taxonomy" id="2703884"/>
    <lineage>
        <taxon>Bacteria</taxon>
        <taxon>Pseudomonadati</taxon>
        <taxon>Pseudomonadota</taxon>
        <taxon>Gammaproteobacteria</taxon>
        <taxon>Enterobacterales</taxon>
        <taxon>Yersiniaceae</taxon>
        <taxon>Rouxiella</taxon>
    </lineage>
</organism>
<reference evidence="2 3" key="1">
    <citation type="submission" date="2020-01" db="EMBL/GenBank/DDBJ databases">
        <authorList>
            <person name="Lee S.D."/>
        </authorList>
    </citation>
    <scope>NUCLEOTIDE SEQUENCE [LARGE SCALE GENOMIC DNA]</scope>
    <source>
        <strain evidence="2 3">SAP-1</strain>
    </source>
</reference>
<dbReference type="InterPro" id="IPR013385">
    <property type="entry name" value="T3SS_SpaO/YscQ/SpaO"/>
</dbReference>